<keyword evidence="8" id="KW-1185">Reference proteome</keyword>
<evidence type="ECO:0000313" key="8">
    <source>
        <dbReference type="Proteomes" id="UP000504606"/>
    </source>
</evidence>
<dbReference type="Pfam" id="PF13873">
    <property type="entry name" value="Myb_DNA-bind_5"/>
    <property type="match status" value="1"/>
</dbReference>
<accession>A0A9C6XT69</accession>
<organism evidence="8 9">
    <name type="scientific">Frankliniella occidentalis</name>
    <name type="common">Western flower thrips</name>
    <name type="synonym">Euthrips occidentalis</name>
    <dbReference type="NCBI Taxonomy" id="133901"/>
    <lineage>
        <taxon>Eukaryota</taxon>
        <taxon>Metazoa</taxon>
        <taxon>Ecdysozoa</taxon>
        <taxon>Arthropoda</taxon>
        <taxon>Hexapoda</taxon>
        <taxon>Insecta</taxon>
        <taxon>Pterygota</taxon>
        <taxon>Neoptera</taxon>
        <taxon>Paraneoptera</taxon>
        <taxon>Thysanoptera</taxon>
        <taxon>Terebrantia</taxon>
        <taxon>Thripoidea</taxon>
        <taxon>Thripidae</taxon>
        <taxon>Frankliniella</taxon>
    </lineage>
</organism>
<evidence type="ECO:0000256" key="4">
    <source>
        <dbReference type="ARBA" id="ARBA00023163"/>
    </source>
</evidence>
<feature type="region of interest" description="Disordered" evidence="6">
    <location>
        <begin position="305"/>
        <end position="330"/>
    </location>
</feature>
<evidence type="ECO:0000256" key="1">
    <source>
        <dbReference type="ARBA" id="ARBA00011764"/>
    </source>
</evidence>
<feature type="compositionally biased region" description="Low complexity" evidence="6">
    <location>
        <begin position="143"/>
        <end position="152"/>
    </location>
</feature>
<proteinExistence type="predicted"/>
<evidence type="ECO:0000256" key="6">
    <source>
        <dbReference type="SAM" id="MobiDB-lite"/>
    </source>
</evidence>
<protein>
    <recommendedName>
        <fullName evidence="2">Regulatory protein zeste</fullName>
    </recommendedName>
</protein>
<evidence type="ECO:0000256" key="2">
    <source>
        <dbReference type="ARBA" id="ARBA00016807"/>
    </source>
</evidence>
<dbReference type="KEGG" id="foc:127751227"/>
<dbReference type="PANTHER" id="PTHR21411">
    <property type="entry name" value="APONTIC"/>
    <property type="match status" value="1"/>
</dbReference>
<feature type="compositionally biased region" description="Polar residues" evidence="6">
    <location>
        <begin position="227"/>
        <end position="253"/>
    </location>
</feature>
<feature type="domain" description="Myb/SANT-like DNA-binding" evidence="7">
    <location>
        <begin position="20"/>
        <end position="96"/>
    </location>
</feature>
<feature type="compositionally biased region" description="Basic and acidic residues" evidence="6">
    <location>
        <begin position="258"/>
        <end position="270"/>
    </location>
</feature>
<evidence type="ECO:0000256" key="3">
    <source>
        <dbReference type="ARBA" id="ARBA00023015"/>
    </source>
</evidence>
<dbReference type="PANTHER" id="PTHR21411:SF0">
    <property type="entry name" value="REGULATORY PROTEIN ZESTE"/>
    <property type="match status" value="1"/>
</dbReference>
<evidence type="ECO:0000259" key="7">
    <source>
        <dbReference type="Pfam" id="PF13873"/>
    </source>
</evidence>
<feature type="region of interest" description="Disordered" evidence="6">
    <location>
        <begin position="132"/>
        <end position="161"/>
    </location>
</feature>
<reference evidence="9" key="1">
    <citation type="submission" date="2025-08" db="UniProtKB">
        <authorList>
            <consortium name="RefSeq"/>
        </authorList>
    </citation>
    <scope>IDENTIFICATION</scope>
    <source>
        <tissue evidence="9">Whole organism</tissue>
    </source>
</reference>
<keyword evidence="4" id="KW-0804">Transcription</keyword>
<feature type="region of interest" description="Disordered" evidence="6">
    <location>
        <begin position="1"/>
        <end position="24"/>
    </location>
</feature>
<evidence type="ECO:0000256" key="5">
    <source>
        <dbReference type="ARBA" id="ARBA00025466"/>
    </source>
</evidence>
<comment type="function">
    <text evidence="5">Involved in transvection phenomena (= synapsis-dependent gene expression), where the synaptic pairing of chromosomes carrying genes with which zeste interacts influences the expression of these genes. Zeste binds to DNA and stimulates transcription from a nearby promoter.</text>
</comment>
<dbReference type="OrthoDB" id="6134189at2759"/>
<gene>
    <name evidence="9" type="primary">LOC127751227</name>
</gene>
<sequence length="357" mass="39675">MARGGSSRKTLRDPEDKRERTPNFTESEKDLLVAIVYEFRVVLESKKTDALTTKEKNETWELAAQAFNSRSGFVTRSAKNLKNLWGNLKGLAKAAASQQKSETFKTGGGSSKARDLSPRELQILEITRESGTGLESAFDGDRSSSSAVQQQVQEEEDCGAGAPAAVCTADSDDMIVLEFPDGEIPNMNFQNIQVPHSTPKMLSPHNWGSHAPRHLLLSKASALQISSPSTSSQEVPVTSQDVAAGTSQASPVSTLAKRKSDMEAELERSQKNKRRRPTLAQEDSSRGQLTVARLKAALALQESLETEKRLLEEEERRKKEEDLRNAREEERREALFNLEKQKRELELLKLKRDLGLD</sequence>
<feature type="compositionally biased region" description="Basic and acidic residues" evidence="6">
    <location>
        <begin position="10"/>
        <end position="24"/>
    </location>
</feature>
<feature type="region of interest" description="Disordered" evidence="6">
    <location>
        <begin position="227"/>
        <end position="288"/>
    </location>
</feature>
<evidence type="ECO:0000313" key="9">
    <source>
        <dbReference type="RefSeq" id="XP_052130349.1"/>
    </source>
</evidence>
<dbReference type="GeneID" id="127751227"/>
<dbReference type="InterPro" id="IPR028002">
    <property type="entry name" value="Myb_DNA-bind_5"/>
</dbReference>
<dbReference type="AlphaFoldDB" id="A0A9C6XT69"/>
<dbReference type="Proteomes" id="UP000504606">
    <property type="component" value="Unplaced"/>
</dbReference>
<dbReference type="RefSeq" id="XP_052130349.1">
    <property type="nucleotide sequence ID" value="XM_052274389.1"/>
</dbReference>
<comment type="subunit">
    <text evidence="1">Self-associates forming complexes of several hundred monomers.</text>
</comment>
<name>A0A9C6XT69_FRAOC</name>
<keyword evidence="3" id="KW-0805">Transcription regulation</keyword>